<dbReference type="GO" id="GO:0006412">
    <property type="term" value="P:translation"/>
    <property type="evidence" value="ECO:0007669"/>
    <property type="project" value="UniProtKB-UniRule"/>
</dbReference>
<dbReference type="GO" id="GO:0017148">
    <property type="term" value="P:negative regulation of translation"/>
    <property type="evidence" value="ECO:0007669"/>
    <property type="project" value="TreeGrafter"/>
</dbReference>
<evidence type="ECO:0000256" key="5">
    <source>
        <dbReference type="ARBA" id="ARBA00035201"/>
    </source>
</evidence>
<dbReference type="GO" id="GO:0022625">
    <property type="term" value="C:cytosolic large ribosomal subunit"/>
    <property type="evidence" value="ECO:0007669"/>
    <property type="project" value="TreeGrafter"/>
</dbReference>
<dbReference type="InterPro" id="IPR005822">
    <property type="entry name" value="Ribosomal_uL13"/>
</dbReference>
<evidence type="ECO:0000313" key="8">
    <source>
        <dbReference type="Proteomes" id="UP000229498"/>
    </source>
</evidence>
<keyword evidence="3 6" id="KW-0689">Ribosomal protein</keyword>
<evidence type="ECO:0000313" key="7">
    <source>
        <dbReference type="EMBL" id="PJK29365.1"/>
    </source>
</evidence>
<dbReference type="AlphaFoldDB" id="A0A2M9G0Y2"/>
<keyword evidence="8" id="KW-1185">Reference proteome</keyword>
<dbReference type="PANTHER" id="PTHR11545">
    <property type="entry name" value="RIBOSOMAL PROTEIN L13"/>
    <property type="match status" value="1"/>
</dbReference>
<accession>A0A2M9G0Y2</accession>
<comment type="function">
    <text evidence="6">This protein is one of the early assembly proteins of the 50S ribosomal subunit, although it is not seen to bind rRNA by itself. It is important during the early stages of 50S assembly.</text>
</comment>
<dbReference type="PIRSF" id="PIRSF002181">
    <property type="entry name" value="Ribosomal_L13"/>
    <property type="match status" value="1"/>
</dbReference>
<dbReference type="PANTHER" id="PTHR11545:SF2">
    <property type="entry name" value="LARGE RIBOSOMAL SUBUNIT PROTEIN UL13M"/>
    <property type="match status" value="1"/>
</dbReference>
<organism evidence="7 8">
    <name type="scientific">Minwuia thermotolerans</name>
    <dbReference type="NCBI Taxonomy" id="2056226"/>
    <lineage>
        <taxon>Bacteria</taxon>
        <taxon>Pseudomonadati</taxon>
        <taxon>Pseudomonadota</taxon>
        <taxon>Alphaproteobacteria</taxon>
        <taxon>Minwuiales</taxon>
        <taxon>Minwuiaceae</taxon>
        <taxon>Minwuia</taxon>
    </lineage>
</organism>
<evidence type="ECO:0000256" key="2">
    <source>
        <dbReference type="ARBA" id="ARBA00011838"/>
    </source>
</evidence>
<dbReference type="HAMAP" id="MF_01366">
    <property type="entry name" value="Ribosomal_uL13"/>
    <property type="match status" value="1"/>
</dbReference>
<gene>
    <name evidence="6" type="primary">rplM</name>
    <name evidence="7" type="ORF">CVT23_12240</name>
</gene>
<dbReference type="SUPFAM" id="SSF52161">
    <property type="entry name" value="Ribosomal protein L13"/>
    <property type="match status" value="1"/>
</dbReference>
<proteinExistence type="inferred from homology"/>
<evidence type="ECO:0000256" key="6">
    <source>
        <dbReference type="HAMAP-Rule" id="MF_01366"/>
    </source>
</evidence>
<dbReference type="InterPro" id="IPR005823">
    <property type="entry name" value="Ribosomal_uL13_bac-type"/>
</dbReference>
<comment type="similarity">
    <text evidence="1 6">Belongs to the universal ribosomal protein uL13 family.</text>
</comment>
<comment type="subunit">
    <text evidence="2 6">Part of the 50S ribosomal subunit.</text>
</comment>
<dbReference type="CDD" id="cd00392">
    <property type="entry name" value="Ribosomal_L13"/>
    <property type="match status" value="1"/>
</dbReference>
<evidence type="ECO:0000256" key="4">
    <source>
        <dbReference type="ARBA" id="ARBA00023274"/>
    </source>
</evidence>
<dbReference type="InterPro" id="IPR036899">
    <property type="entry name" value="Ribosomal_uL13_sf"/>
</dbReference>
<dbReference type="Proteomes" id="UP000229498">
    <property type="component" value="Unassembled WGS sequence"/>
</dbReference>
<evidence type="ECO:0000256" key="3">
    <source>
        <dbReference type="ARBA" id="ARBA00022980"/>
    </source>
</evidence>
<dbReference type="EMBL" id="PHIG01000033">
    <property type="protein sequence ID" value="PJK29365.1"/>
    <property type="molecule type" value="Genomic_DNA"/>
</dbReference>
<reference evidence="7 8" key="1">
    <citation type="submission" date="2017-11" db="EMBL/GenBank/DDBJ databases">
        <title>Draft genome sequence of Rhizobiales bacterium SY3-13.</title>
        <authorList>
            <person name="Sun C."/>
        </authorList>
    </citation>
    <scope>NUCLEOTIDE SEQUENCE [LARGE SCALE GENOMIC DNA]</scope>
    <source>
        <strain evidence="7 8">SY3-13</strain>
    </source>
</reference>
<dbReference type="RefSeq" id="WP_109792092.1">
    <property type="nucleotide sequence ID" value="NZ_PHIG01000033.1"/>
</dbReference>
<protein>
    <recommendedName>
        <fullName evidence="5 6">Large ribosomal subunit protein uL13</fullName>
    </recommendedName>
</protein>
<dbReference type="OrthoDB" id="9801330at2"/>
<sequence length="152" mass="17169">MKTFSATPATIEKKWILIDAEDVVLGRLAAFAANRLRGKHKPGYTPHMDDGDNVIIVNAGKVKLTGYKRDDKVYYWHTGYPGGIKSRTARDILEGDHPERVVEKAIQRMIPKGPLGRQQFKNLRVYAGAEHPHEGQQPEVIDFKSLNHKNAR</sequence>
<dbReference type="Gene3D" id="3.90.1180.10">
    <property type="entry name" value="Ribosomal protein L13"/>
    <property type="match status" value="1"/>
</dbReference>
<comment type="caution">
    <text evidence="7">The sequence shown here is derived from an EMBL/GenBank/DDBJ whole genome shotgun (WGS) entry which is preliminary data.</text>
</comment>
<dbReference type="GO" id="GO:0003735">
    <property type="term" value="F:structural constituent of ribosome"/>
    <property type="evidence" value="ECO:0007669"/>
    <property type="project" value="InterPro"/>
</dbReference>
<dbReference type="GO" id="GO:0003729">
    <property type="term" value="F:mRNA binding"/>
    <property type="evidence" value="ECO:0007669"/>
    <property type="project" value="TreeGrafter"/>
</dbReference>
<name>A0A2M9G0Y2_9PROT</name>
<dbReference type="FunFam" id="3.90.1180.10:FF:000001">
    <property type="entry name" value="50S ribosomal protein L13"/>
    <property type="match status" value="1"/>
</dbReference>
<keyword evidence="4 6" id="KW-0687">Ribonucleoprotein</keyword>
<evidence type="ECO:0000256" key="1">
    <source>
        <dbReference type="ARBA" id="ARBA00006227"/>
    </source>
</evidence>
<dbReference type="NCBIfam" id="TIGR01066">
    <property type="entry name" value="rplM_bact"/>
    <property type="match status" value="1"/>
</dbReference>
<dbReference type="Pfam" id="PF00572">
    <property type="entry name" value="Ribosomal_L13"/>
    <property type="match status" value="1"/>
</dbReference>